<proteinExistence type="predicted"/>
<reference evidence="2 3" key="1">
    <citation type="submission" date="2014-04" db="EMBL/GenBank/DDBJ databases">
        <authorList>
            <consortium name="DOE Joint Genome Institute"/>
            <person name="Kuo A."/>
            <person name="Zuccaro A."/>
            <person name="Kohler A."/>
            <person name="Nagy L.G."/>
            <person name="Floudas D."/>
            <person name="Copeland A."/>
            <person name="Barry K.W."/>
            <person name="Cichocki N."/>
            <person name="Veneault-Fourrey C."/>
            <person name="LaButti K."/>
            <person name="Lindquist E.A."/>
            <person name="Lipzen A."/>
            <person name="Lundell T."/>
            <person name="Morin E."/>
            <person name="Murat C."/>
            <person name="Sun H."/>
            <person name="Tunlid A."/>
            <person name="Henrissat B."/>
            <person name="Grigoriev I.V."/>
            <person name="Hibbett D.S."/>
            <person name="Martin F."/>
            <person name="Nordberg H.P."/>
            <person name="Cantor M.N."/>
            <person name="Hua S.X."/>
        </authorList>
    </citation>
    <scope>NUCLEOTIDE SEQUENCE [LARGE SCALE GENOMIC DNA]</scope>
    <source>
        <strain evidence="2 3">MAFF 305830</strain>
    </source>
</reference>
<accession>A0A0C2W6S7</accession>
<keyword evidence="3" id="KW-1185">Reference proteome</keyword>
<gene>
    <name evidence="2" type="ORF">M408DRAFT_293396</name>
</gene>
<dbReference type="HOGENOM" id="CLU_2559745_0_0_1"/>
<dbReference type="Proteomes" id="UP000054097">
    <property type="component" value="Unassembled WGS sequence"/>
</dbReference>
<feature type="compositionally biased region" description="Polar residues" evidence="1">
    <location>
        <begin position="67"/>
        <end position="82"/>
    </location>
</feature>
<organism evidence="2 3">
    <name type="scientific">Serendipita vermifera MAFF 305830</name>
    <dbReference type="NCBI Taxonomy" id="933852"/>
    <lineage>
        <taxon>Eukaryota</taxon>
        <taxon>Fungi</taxon>
        <taxon>Dikarya</taxon>
        <taxon>Basidiomycota</taxon>
        <taxon>Agaricomycotina</taxon>
        <taxon>Agaricomycetes</taxon>
        <taxon>Sebacinales</taxon>
        <taxon>Serendipitaceae</taxon>
        <taxon>Serendipita</taxon>
    </lineage>
</organism>
<protein>
    <submittedName>
        <fullName evidence="2">Uncharacterized protein</fullName>
    </submittedName>
</protein>
<feature type="region of interest" description="Disordered" evidence="1">
    <location>
        <begin position="62"/>
        <end position="82"/>
    </location>
</feature>
<evidence type="ECO:0000313" key="3">
    <source>
        <dbReference type="Proteomes" id="UP000054097"/>
    </source>
</evidence>
<dbReference type="EMBL" id="KN824363">
    <property type="protein sequence ID" value="KIM22108.1"/>
    <property type="molecule type" value="Genomic_DNA"/>
</dbReference>
<dbReference type="AlphaFoldDB" id="A0A0C2W6S7"/>
<sequence>MYWNDNFNTITIVDKDGVVTVEAVEANFAPLVVVGPIPILHNQGIRLPQVLPYRLQRQCLRSRTRSRYQPTQGPSLPMQQVQ</sequence>
<evidence type="ECO:0000256" key="1">
    <source>
        <dbReference type="SAM" id="MobiDB-lite"/>
    </source>
</evidence>
<name>A0A0C2W6S7_SERVB</name>
<evidence type="ECO:0000313" key="2">
    <source>
        <dbReference type="EMBL" id="KIM22108.1"/>
    </source>
</evidence>
<reference evidence="3" key="2">
    <citation type="submission" date="2015-01" db="EMBL/GenBank/DDBJ databases">
        <title>Evolutionary Origins and Diversification of the Mycorrhizal Mutualists.</title>
        <authorList>
            <consortium name="DOE Joint Genome Institute"/>
            <consortium name="Mycorrhizal Genomics Consortium"/>
            <person name="Kohler A."/>
            <person name="Kuo A."/>
            <person name="Nagy L.G."/>
            <person name="Floudas D."/>
            <person name="Copeland A."/>
            <person name="Barry K.W."/>
            <person name="Cichocki N."/>
            <person name="Veneault-Fourrey C."/>
            <person name="LaButti K."/>
            <person name="Lindquist E.A."/>
            <person name="Lipzen A."/>
            <person name="Lundell T."/>
            <person name="Morin E."/>
            <person name="Murat C."/>
            <person name="Riley R."/>
            <person name="Ohm R."/>
            <person name="Sun H."/>
            <person name="Tunlid A."/>
            <person name="Henrissat B."/>
            <person name="Grigoriev I.V."/>
            <person name="Hibbett D.S."/>
            <person name="Martin F."/>
        </authorList>
    </citation>
    <scope>NUCLEOTIDE SEQUENCE [LARGE SCALE GENOMIC DNA]</scope>
    <source>
        <strain evidence="3">MAFF 305830</strain>
    </source>
</reference>